<dbReference type="PANTHER" id="PTHR42647:SF55">
    <property type="entry name" value="BOI-RELATED E3 UBIQUITIN-PROTEIN LIGASE 1"/>
    <property type="match status" value="1"/>
</dbReference>
<evidence type="ECO:0000313" key="6">
    <source>
        <dbReference type="Proteomes" id="UP000242715"/>
    </source>
</evidence>
<evidence type="ECO:0000256" key="4">
    <source>
        <dbReference type="SAM" id="MobiDB-lite"/>
    </source>
</evidence>
<evidence type="ECO:0000256" key="2">
    <source>
        <dbReference type="ARBA" id="ARBA00022771"/>
    </source>
</evidence>
<reference evidence="6" key="1">
    <citation type="journal article" date="2017" name="Front. Plant Sci.">
        <title>Climate Clever Clovers: New Paradigm to Reduce the Environmental Footprint of Ruminants by Breeding Low Methanogenic Forages Utilizing Haplotype Variation.</title>
        <authorList>
            <person name="Kaur P."/>
            <person name="Appels R."/>
            <person name="Bayer P.E."/>
            <person name="Keeble-Gagnere G."/>
            <person name="Wang J."/>
            <person name="Hirakawa H."/>
            <person name="Shirasawa K."/>
            <person name="Vercoe P."/>
            <person name="Stefanova K."/>
            <person name="Durmic Z."/>
            <person name="Nichols P."/>
            <person name="Revell C."/>
            <person name="Isobe S.N."/>
            <person name="Edwards D."/>
            <person name="Erskine W."/>
        </authorList>
    </citation>
    <scope>NUCLEOTIDE SEQUENCE [LARGE SCALE GENOMIC DNA]</scope>
    <source>
        <strain evidence="6">cv. Daliak</strain>
    </source>
</reference>
<keyword evidence="3" id="KW-0862">Zinc</keyword>
<dbReference type="AlphaFoldDB" id="A0A2Z6PBJ8"/>
<organism evidence="5 6">
    <name type="scientific">Trifolium subterraneum</name>
    <name type="common">Subterranean clover</name>
    <dbReference type="NCBI Taxonomy" id="3900"/>
    <lineage>
        <taxon>Eukaryota</taxon>
        <taxon>Viridiplantae</taxon>
        <taxon>Streptophyta</taxon>
        <taxon>Embryophyta</taxon>
        <taxon>Tracheophyta</taxon>
        <taxon>Spermatophyta</taxon>
        <taxon>Magnoliopsida</taxon>
        <taxon>eudicotyledons</taxon>
        <taxon>Gunneridae</taxon>
        <taxon>Pentapetalae</taxon>
        <taxon>rosids</taxon>
        <taxon>fabids</taxon>
        <taxon>Fabales</taxon>
        <taxon>Fabaceae</taxon>
        <taxon>Papilionoideae</taxon>
        <taxon>50 kb inversion clade</taxon>
        <taxon>NPAAA clade</taxon>
        <taxon>Hologalegina</taxon>
        <taxon>IRL clade</taxon>
        <taxon>Trifolieae</taxon>
        <taxon>Trifolium</taxon>
    </lineage>
</organism>
<dbReference type="EMBL" id="DF974299">
    <property type="protein sequence ID" value="GAU47280.1"/>
    <property type="molecule type" value="Genomic_DNA"/>
</dbReference>
<feature type="non-terminal residue" evidence="5">
    <location>
        <position position="229"/>
    </location>
</feature>
<accession>A0A2Z6PBJ8</accession>
<protein>
    <recommendedName>
        <fullName evidence="7">BOI-related E3 ubiquitin-protein ligase 3</fullName>
    </recommendedName>
</protein>
<feature type="region of interest" description="Disordered" evidence="4">
    <location>
        <begin position="174"/>
        <end position="201"/>
    </location>
</feature>
<dbReference type="OrthoDB" id="1711136at2759"/>
<evidence type="ECO:0000256" key="1">
    <source>
        <dbReference type="ARBA" id="ARBA00022723"/>
    </source>
</evidence>
<proteinExistence type="predicted"/>
<keyword evidence="2" id="KW-0863">Zinc-finger</keyword>
<keyword evidence="1" id="KW-0479">Metal-binding</keyword>
<name>A0A2Z6PBJ8_TRISU</name>
<evidence type="ECO:0000256" key="3">
    <source>
        <dbReference type="ARBA" id="ARBA00022833"/>
    </source>
</evidence>
<dbReference type="GO" id="GO:0043067">
    <property type="term" value="P:regulation of programmed cell death"/>
    <property type="evidence" value="ECO:0007669"/>
    <property type="project" value="TreeGrafter"/>
</dbReference>
<sequence length="229" mass="26884">MHPHPYPQSFFPFSEPKADSGVTYHNNNIPADSRKRYRDSITHEESNTHKHFKLSHQSSFLDQNLLYHFHNHQSEIDCLIAQHTEKVRMELEEQRMKQSRMLLCAIQETVVKKLKEKDEEIHNIGKYNLVLQEKIKSLIMENQIWREMAITNETAVNTLRNELEQVLAHVNENHHEVEDAESSCSSNHHHHNNNHRDVEEEGEETSVMKMCNNCGYVGPTYVTALFVFL</sequence>
<gene>
    <name evidence="5" type="ORF">TSUD_94690</name>
</gene>
<dbReference type="GO" id="GO:0008270">
    <property type="term" value="F:zinc ion binding"/>
    <property type="evidence" value="ECO:0007669"/>
    <property type="project" value="UniProtKB-KW"/>
</dbReference>
<evidence type="ECO:0000313" key="5">
    <source>
        <dbReference type="EMBL" id="GAU47280.1"/>
    </source>
</evidence>
<dbReference type="PANTHER" id="PTHR42647">
    <property type="entry name" value="SBP (S-RIBONUCLEASE BINDING PROTEIN) FAMILY PROTEIN"/>
    <property type="match status" value="1"/>
</dbReference>
<dbReference type="Proteomes" id="UP000242715">
    <property type="component" value="Unassembled WGS sequence"/>
</dbReference>
<keyword evidence="6" id="KW-1185">Reference proteome</keyword>
<evidence type="ECO:0008006" key="7">
    <source>
        <dbReference type="Google" id="ProtNLM"/>
    </source>
</evidence>
<dbReference type="GO" id="GO:0004842">
    <property type="term" value="F:ubiquitin-protein transferase activity"/>
    <property type="evidence" value="ECO:0007669"/>
    <property type="project" value="TreeGrafter"/>
</dbReference>